<dbReference type="PANTHER" id="PTHR37305:SF1">
    <property type="entry name" value="MEMBRANE PROTEIN"/>
    <property type="match status" value="1"/>
</dbReference>
<feature type="transmembrane region" description="Helical" evidence="1">
    <location>
        <begin position="344"/>
        <end position="361"/>
    </location>
</feature>
<dbReference type="EMBL" id="BBXV01000013">
    <property type="protein sequence ID" value="GAQ17282.1"/>
    <property type="molecule type" value="Genomic_DNA"/>
</dbReference>
<dbReference type="OrthoDB" id="2963308at2"/>
<reference evidence="2 3" key="2">
    <citation type="journal article" date="2016" name="Genome Announc.">
        <title>Draft Genome Sequence of Oceanobacillus picturae Heshi-B3, Isolated from Fermented Rice Bran in a Traditional Japanese Seafood Dish.</title>
        <authorList>
            <person name="Akuzawa S."/>
            <person name="Nagaoka J."/>
            <person name="Kanekatsu M."/>
            <person name="Kanesaki Y."/>
            <person name="Suzuki T."/>
        </authorList>
    </citation>
    <scope>NUCLEOTIDE SEQUENCE [LARGE SCALE GENOMIC DNA]</scope>
    <source>
        <strain evidence="2 3">Heshi-B3</strain>
    </source>
</reference>
<feature type="transmembrane region" description="Helical" evidence="1">
    <location>
        <begin position="270"/>
        <end position="292"/>
    </location>
</feature>
<dbReference type="GO" id="GO:0140359">
    <property type="term" value="F:ABC-type transporter activity"/>
    <property type="evidence" value="ECO:0007669"/>
    <property type="project" value="InterPro"/>
</dbReference>
<reference evidence="3" key="1">
    <citation type="submission" date="2015-07" db="EMBL/GenBank/DDBJ databases">
        <title>Draft Genome Sequence of Oceanobacillus picturae Heshi-B3 that Was Isolated from Fermented Rice Bran with Aging Salted Mackerel, Which Was Named Heshiko as Traditional Fermented Seafood in Japan.</title>
        <authorList>
            <person name="Akuzawa S."/>
            <person name="Nakagawa J."/>
            <person name="Kanekatsu T."/>
            <person name="Kanesaki Y."/>
            <person name="Suzuki T."/>
        </authorList>
    </citation>
    <scope>NUCLEOTIDE SEQUENCE [LARGE SCALE GENOMIC DNA]</scope>
    <source>
        <strain evidence="3">Heshi-B3</strain>
    </source>
</reference>
<dbReference type="AlphaFoldDB" id="A0A0U9H3U0"/>
<sequence>MKLLSFELKKIIFSRKFLFLLLLVFIGISFLFIRNLVFQEQIVKEEQKELEELLQANYNNAGLHIAELEVDPENEEQQKLQRINSSMINKLYEVRNLINTDEWKQQLNLENQYYNELTSYVEAGGETTIPIKEINYRTAMNQKLVDEDIMPQHDRYSTALPNFLKQILTLFINAGAIILMLLIIGDTLSGEFENRSVNLLFTQPLEKHQIITSKFASAIITYLLAMVGIVGFTFLIGFFFGDKGTFNYPVIFEKNGGIQFLTVKTYMLQGLALISTTIILVITLCFLFSLLIKQTLATLFAVLVTLLGGFALWWLLPSGVMAWLNPFRQVYPDNVLLLQNEAPWYQSFPAVFLLAVLLLGWSMHMFKSSKQEG</sequence>
<gene>
    <name evidence="2" type="ORF">OPHB3_1207</name>
</gene>
<feature type="transmembrane region" description="Helical" evidence="1">
    <location>
        <begin position="215"/>
        <end position="240"/>
    </location>
</feature>
<keyword evidence="1" id="KW-1133">Transmembrane helix</keyword>
<dbReference type="RefSeq" id="WP_058949740.1">
    <property type="nucleotide sequence ID" value="NZ_BBXV01000013.1"/>
</dbReference>
<feature type="transmembrane region" description="Helical" evidence="1">
    <location>
        <begin position="163"/>
        <end position="185"/>
    </location>
</feature>
<proteinExistence type="predicted"/>
<feature type="transmembrane region" description="Helical" evidence="1">
    <location>
        <begin position="299"/>
        <end position="324"/>
    </location>
</feature>
<keyword evidence="1" id="KW-0812">Transmembrane</keyword>
<organism evidence="2 3">
    <name type="scientific">Oceanobacillus picturae</name>
    <dbReference type="NCBI Taxonomy" id="171693"/>
    <lineage>
        <taxon>Bacteria</taxon>
        <taxon>Bacillati</taxon>
        <taxon>Bacillota</taxon>
        <taxon>Bacilli</taxon>
        <taxon>Bacillales</taxon>
        <taxon>Bacillaceae</taxon>
        <taxon>Oceanobacillus</taxon>
    </lineage>
</organism>
<keyword evidence="1" id="KW-0472">Membrane</keyword>
<dbReference type="Pfam" id="PF12679">
    <property type="entry name" value="ABC2_membrane_2"/>
    <property type="match status" value="1"/>
</dbReference>
<dbReference type="Proteomes" id="UP000052946">
    <property type="component" value="Unassembled WGS sequence"/>
</dbReference>
<name>A0A0U9H3U0_9BACI</name>
<evidence type="ECO:0000256" key="1">
    <source>
        <dbReference type="SAM" id="Phobius"/>
    </source>
</evidence>
<feature type="transmembrane region" description="Helical" evidence="1">
    <location>
        <begin position="12"/>
        <end position="33"/>
    </location>
</feature>
<accession>A0A0U9H3U0</accession>
<protein>
    <submittedName>
        <fullName evidence="2">ABC transporter, permease component</fullName>
    </submittedName>
</protein>
<comment type="caution">
    <text evidence="2">The sequence shown here is derived from an EMBL/GenBank/DDBJ whole genome shotgun (WGS) entry which is preliminary data.</text>
</comment>
<evidence type="ECO:0000313" key="2">
    <source>
        <dbReference type="EMBL" id="GAQ17282.1"/>
    </source>
</evidence>
<dbReference type="GO" id="GO:0005886">
    <property type="term" value="C:plasma membrane"/>
    <property type="evidence" value="ECO:0007669"/>
    <property type="project" value="UniProtKB-SubCell"/>
</dbReference>
<dbReference type="PANTHER" id="PTHR37305">
    <property type="entry name" value="INTEGRAL MEMBRANE PROTEIN-RELATED"/>
    <property type="match status" value="1"/>
</dbReference>
<evidence type="ECO:0000313" key="3">
    <source>
        <dbReference type="Proteomes" id="UP000052946"/>
    </source>
</evidence>